<keyword evidence="3" id="KW-0285">Flavoprotein</keyword>
<dbReference type="PANTHER" id="PTHR11530">
    <property type="entry name" value="D-AMINO ACID OXIDASE"/>
    <property type="match status" value="1"/>
</dbReference>
<dbReference type="Gene3D" id="3.40.50.720">
    <property type="entry name" value="NAD(P)-binding Rossmann-like Domain"/>
    <property type="match status" value="1"/>
</dbReference>
<feature type="binding site" evidence="6">
    <location>
        <position position="339"/>
    </location>
    <ligand>
        <name>D-dopa</name>
        <dbReference type="ChEBI" id="CHEBI:149689"/>
    </ligand>
</feature>
<dbReference type="GO" id="GO:0003884">
    <property type="term" value="F:D-amino-acid oxidase activity"/>
    <property type="evidence" value="ECO:0007669"/>
    <property type="project" value="InterPro"/>
</dbReference>
<feature type="domain" description="FAD dependent oxidoreductase" evidence="7">
    <location>
        <begin position="9"/>
        <end position="354"/>
    </location>
</feature>
<gene>
    <name evidence="8" type="ORF">IF1G_05356</name>
</gene>
<evidence type="ECO:0000256" key="3">
    <source>
        <dbReference type="ARBA" id="ARBA00022630"/>
    </source>
</evidence>
<evidence type="ECO:0000313" key="8">
    <source>
        <dbReference type="EMBL" id="TQV95527.1"/>
    </source>
</evidence>
<keyword evidence="4 6" id="KW-0274">FAD</keyword>
<protein>
    <submittedName>
        <fullName evidence="8">D-amino-acid oxidase protein</fullName>
    </submittedName>
</protein>
<feature type="binding site" evidence="6">
    <location>
        <position position="307"/>
    </location>
    <ligand>
        <name>D-dopa</name>
        <dbReference type="ChEBI" id="CHEBI:149689"/>
    </ligand>
</feature>
<evidence type="ECO:0000259" key="7">
    <source>
        <dbReference type="Pfam" id="PF01266"/>
    </source>
</evidence>
<comment type="cofactor">
    <cofactor evidence="1 6">
        <name>FAD</name>
        <dbReference type="ChEBI" id="CHEBI:57692"/>
    </cofactor>
</comment>
<keyword evidence="5" id="KW-0560">Oxidoreductase</keyword>
<dbReference type="PIRSF" id="PIRSF000189">
    <property type="entry name" value="D-aa_oxidase"/>
    <property type="match status" value="1"/>
</dbReference>
<dbReference type="AlphaFoldDB" id="A0A545VZX7"/>
<keyword evidence="9" id="KW-1185">Reference proteome</keyword>
<evidence type="ECO:0000256" key="6">
    <source>
        <dbReference type="PIRSR" id="PIRSR000189-1"/>
    </source>
</evidence>
<comment type="similarity">
    <text evidence="2">Belongs to the DAMOX/DASOX family.</text>
</comment>
<dbReference type="InterPro" id="IPR006076">
    <property type="entry name" value="FAD-dep_OxRdtase"/>
</dbReference>
<dbReference type="GO" id="GO:0071949">
    <property type="term" value="F:FAD binding"/>
    <property type="evidence" value="ECO:0007669"/>
    <property type="project" value="InterPro"/>
</dbReference>
<dbReference type="GO" id="GO:0005737">
    <property type="term" value="C:cytoplasm"/>
    <property type="evidence" value="ECO:0007669"/>
    <property type="project" value="TreeGrafter"/>
</dbReference>
<proteinExistence type="inferred from homology"/>
<dbReference type="Gene3D" id="3.30.9.10">
    <property type="entry name" value="D-Amino Acid Oxidase, subunit A, domain 2"/>
    <property type="match status" value="1"/>
</dbReference>
<reference evidence="8 9" key="1">
    <citation type="journal article" date="2019" name="Appl. Microbiol. Biotechnol.">
        <title>Genome sequence of Isaria javanica and comparative genome analysis insights into family S53 peptidase evolution in fungal entomopathogens.</title>
        <authorList>
            <person name="Lin R."/>
            <person name="Zhang X."/>
            <person name="Xin B."/>
            <person name="Zou M."/>
            <person name="Gao Y."/>
            <person name="Qin F."/>
            <person name="Hu Q."/>
            <person name="Xie B."/>
            <person name="Cheng X."/>
        </authorList>
    </citation>
    <scope>NUCLEOTIDE SEQUENCE [LARGE SCALE GENOMIC DNA]</scope>
    <source>
        <strain evidence="8 9">IJ1G</strain>
    </source>
</reference>
<dbReference type="EMBL" id="SPUK01000007">
    <property type="protein sequence ID" value="TQV95527.1"/>
    <property type="molecule type" value="Genomic_DNA"/>
</dbReference>
<dbReference type="InterPro" id="IPR023209">
    <property type="entry name" value="DAO"/>
</dbReference>
<evidence type="ECO:0000256" key="4">
    <source>
        <dbReference type="ARBA" id="ARBA00022827"/>
    </source>
</evidence>
<dbReference type="OrthoDB" id="2015447at2759"/>
<dbReference type="PANTHER" id="PTHR11530:SF11">
    <property type="entry name" value="D-ASPARTATE OXIDASE"/>
    <property type="match status" value="1"/>
</dbReference>
<evidence type="ECO:0000256" key="2">
    <source>
        <dbReference type="ARBA" id="ARBA00006730"/>
    </source>
</evidence>
<dbReference type="STRING" id="43265.A0A545VZX7"/>
<comment type="caution">
    <text evidence="8">The sequence shown here is derived from an EMBL/GenBank/DDBJ whole genome shotgun (WGS) entry which is preliminary data.</text>
</comment>
<evidence type="ECO:0000256" key="5">
    <source>
        <dbReference type="ARBA" id="ARBA00023002"/>
    </source>
</evidence>
<evidence type="ECO:0000313" key="9">
    <source>
        <dbReference type="Proteomes" id="UP000315783"/>
    </source>
</evidence>
<accession>A0A545VZX7</accession>
<feature type="binding site" evidence="6">
    <location>
        <position position="181"/>
    </location>
    <ligand>
        <name>FAD</name>
        <dbReference type="ChEBI" id="CHEBI:57692"/>
    </ligand>
</feature>
<dbReference type="SUPFAM" id="SSF54373">
    <property type="entry name" value="FAD-linked reductases, C-terminal domain"/>
    <property type="match status" value="1"/>
</dbReference>
<feature type="binding site" evidence="6">
    <location>
        <begin position="48"/>
        <end position="49"/>
    </location>
    <ligand>
        <name>FAD</name>
        <dbReference type="ChEBI" id="CHEBI:57692"/>
    </ligand>
</feature>
<sequence>MATRNSPLVIVLGAGVIGLQTAINLLEAGYSIAIVARDWPGDQNFGYTSMWAGAQWRSTSKMHEKHMQHWERRTFQHWLTLTSRHDVSETGIDRTPGMYYWDSSASQGRKPEDWIWWAGFIPKFKQLPRSEVPVPVQNYGNEKDNIEGITYESFSISPDMYLRFLQRECERLGGRLIKGEVDRVDGVFAFPGCEGAVGVVNCAGVSGVKTLMGDDKDFYPTKGQAVVVRGEAKRISTGLGKDWEAVVVPRKGLNETFLGVTKIYGDGSLNIDDAATQMILDQAKPLAPELLDEAGNFHVLRVQVGLRPTRTGGAKVALESLPGDDSNNRWVCHNYGHHGAGFEESFGCAETVVKLVSQRLGAQVSSPRL</sequence>
<dbReference type="SUPFAM" id="SSF51971">
    <property type="entry name" value="Nucleotide-binding domain"/>
    <property type="match status" value="1"/>
</dbReference>
<name>A0A545VZX7_9HYPO</name>
<dbReference type="Pfam" id="PF01266">
    <property type="entry name" value="DAO"/>
    <property type="match status" value="1"/>
</dbReference>
<dbReference type="Proteomes" id="UP000315783">
    <property type="component" value="Unassembled WGS sequence"/>
</dbReference>
<evidence type="ECO:0000256" key="1">
    <source>
        <dbReference type="ARBA" id="ARBA00001974"/>
    </source>
</evidence>
<dbReference type="GO" id="GO:0019478">
    <property type="term" value="P:D-amino acid catabolic process"/>
    <property type="evidence" value="ECO:0007669"/>
    <property type="project" value="TreeGrafter"/>
</dbReference>
<organism evidence="8 9">
    <name type="scientific">Cordyceps javanica</name>
    <dbReference type="NCBI Taxonomy" id="43265"/>
    <lineage>
        <taxon>Eukaryota</taxon>
        <taxon>Fungi</taxon>
        <taxon>Dikarya</taxon>
        <taxon>Ascomycota</taxon>
        <taxon>Pezizomycotina</taxon>
        <taxon>Sordariomycetes</taxon>
        <taxon>Hypocreomycetidae</taxon>
        <taxon>Hypocreales</taxon>
        <taxon>Cordycipitaceae</taxon>
        <taxon>Cordyceps</taxon>
    </lineage>
</organism>